<feature type="compositionally biased region" description="Polar residues" evidence="1">
    <location>
        <begin position="290"/>
        <end position="304"/>
    </location>
</feature>
<keyword evidence="3" id="KW-1185">Reference proteome</keyword>
<accession>A0A0P1BGL9</accession>
<reference evidence="2 3" key="1">
    <citation type="submission" date="2014-09" db="EMBL/GenBank/DDBJ databases">
        <authorList>
            <person name="Magalhaes I.L.F."/>
            <person name="Oliveira U."/>
            <person name="Santos F.R."/>
            <person name="Vidigal T.H.D.A."/>
            <person name="Brescovit A.D."/>
            <person name="Santos A.J."/>
        </authorList>
    </citation>
    <scope>NUCLEOTIDE SEQUENCE [LARGE SCALE GENOMIC DNA]</scope>
</reference>
<dbReference type="Proteomes" id="UP000054845">
    <property type="component" value="Unassembled WGS sequence"/>
</dbReference>
<sequence>MSTLSQSKLRRAHLPLWKDRDRPAHRLRHAAARNAKLAEALGLNPMEKGAKAEYPLPLVDHFLTNRRACEETERAFADFIHSPRHGMVLPSAGKQQRDFELALAPHYNLIAESLDGRSTSLRRQQTSKIPSPTLSQAAGLVASQRASGLAAGPSRPTALGQLKRPESFTTSTGPRAPLNAILLEKVFGHDATSLEALLHSRALKGSAIQLRWIGDEDVVVTSDTVPAARLLAVPTLAALRQHAKTEHFAASVVAVAFDGLSKRVIRKDDGENKTGSTSASASAWAVNMSRTGSASGSGTVTPTHSAPRAGGWAAVASGALANKNNPSRENPNGRSTSAWESLSGAGVPRPSDVMPATARTGGSMTLNPAPPLPAAASTDLVVDSWDADDGWL</sequence>
<evidence type="ECO:0000313" key="3">
    <source>
        <dbReference type="Proteomes" id="UP000054845"/>
    </source>
</evidence>
<feature type="region of interest" description="Disordered" evidence="1">
    <location>
        <begin position="290"/>
        <end position="309"/>
    </location>
</feature>
<dbReference type="OrthoDB" id="6512771at2759"/>
<feature type="region of interest" description="Disordered" evidence="1">
    <location>
        <begin position="321"/>
        <end position="363"/>
    </location>
</feature>
<dbReference type="EMBL" id="CCYA01000252">
    <property type="protein sequence ID" value="CEH15143.1"/>
    <property type="molecule type" value="Genomic_DNA"/>
</dbReference>
<organism evidence="2 3">
    <name type="scientific">Ceraceosorus bombacis</name>
    <dbReference type="NCBI Taxonomy" id="401625"/>
    <lineage>
        <taxon>Eukaryota</taxon>
        <taxon>Fungi</taxon>
        <taxon>Dikarya</taxon>
        <taxon>Basidiomycota</taxon>
        <taxon>Ustilaginomycotina</taxon>
        <taxon>Exobasidiomycetes</taxon>
        <taxon>Ceraceosorales</taxon>
        <taxon>Ceraceosoraceae</taxon>
        <taxon>Ceraceosorus</taxon>
    </lineage>
</organism>
<protein>
    <submittedName>
        <fullName evidence="2">Uncharacterized protein</fullName>
    </submittedName>
</protein>
<evidence type="ECO:0000256" key="1">
    <source>
        <dbReference type="SAM" id="MobiDB-lite"/>
    </source>
</evidence>
<dbReference type="STRING" id="401625.A0A0P1BGL9"/>
<name>A0A0P1BGL9_9BASI</name>
<feature type="compositionally biased region" description="Polar residues" evidence="1">
    <location>
        <begin position="322"/>
        <end position="340"/>
    </location>
</feature>
<feature type="region of interest" description="Disordered" evidence="1">
    <location>
        <begin position="145"/>
        <end position="174"/>
    </location>
</feature>
<proteinExistence type="predicted"/>
<dbReference type="AlphaFoldDB" id="A0A0P1BGL9"/>
<evidence type="ECO:0000313" key="2">
    <source>
        <dbReference type="EMBL" id="CEH15143.1"/>
    </source>
</evidence>